<evidence type="ECO:0000256" key="2">
    <source>
        <dbReference type="SAM" id="Phobius"/>
    </source>
</evidence>
<evidence type="ECO:0000256" key="1">
    <source>
        <dbReference type="PROSITE-ProRule" id="PRU01263"/>
    </source>
</evidence>
<feature type="binding site" evidence="1">
    <location>
        <position position="51"/>
    </location>
    <ligand>
        <name>Zn(2+)</name>
        <dbReference type="ChEBI" id="CHEBI:29105"/>
    </ligand>
</feature>
<keyword evidence="1" id="KW-0862">Zinc</keyword>
<dbReference type="GO" id="GO:0005634">
    <property type="term" value="C:nucleus"/>
    <property type="evidence" value="ECO:0007669"/>
    <property type="project" value="InterPro"/>
</dbReference>
<dbReference type="GO" id="GO:0008270">
    <property type="term" value="F:zinc ion binding"/>
    <property type="evidence" value="ECO:0007669"/>
    <property type="project" value="UniProtKB-UniRule"/>
</dbReference>
<feature type="transmembrane region" description="Helical" evidence="2">
    <location>
        <begin position="15"/>
        <end position="38"/>
    </location>
</feature>
<keyword evidence="2" id="KW-0472">Membrane</keyword>
<sequence>NLARSCFYKEEDEEVWLYNFGLIFSLFVLYSSFLLIIIDMNDRNRKTCRFCLKILYCNEFCTIEEITRHMLEALLNLNLDIDNETEMCIECARKLQNAYDFKTTCVNIEKKILPLFISKESKKLNKDSLKQNTNVELLDGCEDQKICRFCMKMTESEHYTILQEKEHIFILDVVQKYIPELHLSDTEEAVSCEICLISLHNLLTFITDCLNMVEKTHNMDETVKSPLELNDIKVFELKHEVDDESIAMEEKYDECDKAITVKDEDVLELDSPELLMKNEETER</sequence>
<comment type="caution">
    <text evidence="4">The sequence shown here is derived from an EMBL/GenBank/DDBJ whole genome shotgun (WGS) entry which is preliminary data.</text>
</comment>
<evidence type="ECO:0000259" key="3">
    <source>
        <dbReference type="PROSITE" id="PS51915"/>
    </source>
</evidence>
<keyword evidence="2" id="KW-0812">Transmembrane</keyword>
<keyword evidence="1" id="KW-0863">Zinc-finger</keyword>
<feature type="domain" description="ZAD" evidence="3">
    <location>
        <begin position="46"/>
        <end position="115"/>
    </location>
</feature>
<gene>
    <name evidence="4" type="ORF">NQ314_000040</name>
</gene>
<feature type="binding site" evidence="1">
    <location>
        <position position="91"/>
    </location>
    <ligand>
        <name>Zn(2+)</name>
        <dbReference type="ChEBI" id="CHEBI:29105"/>
    </ligand>
</feature>
<keyword evidence="1" id="KW-0479">Metal-binding</keyword>
<reference evidence="4" key="1">
    <citation type="journal article" date="2023" name="Insect Mol. Biol.">
        <title>Genome sequencing provides insights into the evolution of gene families encoding plant cell wall-degrading enzymes in longhorned beetles.</title>
        <authorList>
            <person name="Shin N.R."/>
            <person name="Okamura Y."/>
            <person name="Kirsch R."/>
            <person name="Pauchet Y."/>
        </authorList>
    </citation>
    <scope>NUCLEOTIDE SEQUENCE</scope>
    <source>
        <strain evidence="4">RBIC_L_NR</strain>
    </source>
</reference>
<dbReference type="SMART" id="SM00868">
    <property type="entry name" value="zf-AD"/>
    <property type="match status" value="2"/>
</dbReference>
<dbReference type="Proteomes" id="UP001162156">
    <property type="component" value="Unassembled WGS sequence"/>
</dbReference>
<keyword evidence="5" id="KW-1185">Reference proteome</keyword>
<proteinExistence type="predicted"/>
<dbReference type="AlphaFoldDB" id="A0AAV8ZW75"/>
<name>A0AAV8ZW75_9CUCU</name>
<feature type="non-terminal residue" evidence="4">
    <location>
        <position position="1"/>
    </location>
</feature>
<dbReference type="InterPro" id="IPR012934">
    <property type="entry name" value="Znf_AD"/>
</dbReference>
<organism evidence="4 5">
    <name type="scientific">Rhamnusium bicolor</name>
    <dbReference type="NCBI Taxonomy" id="1586634"/>
    <lineage>
        <taxon>Eukaryota</taxon>
        <taxon>Metazoa</taxon>
        <taxon>Ecdysozoa</taxon>
        <taxon>Arthropoda</taxon>
        <taxon>Hexapoda</taxon>
        <taxon>Insecta</taxon>
        <taxon>Pterygota</taxon>
        <taxon>Neoptera</taxon>
        <taxon>Endopterygota</taxon>
        <taxon>Coleoptera</taxon>
        <taxon>Polyphaga</taxon>
        <taxon>Cucujiformia</taxon>
        <taxon>Chrysomeloidea</taxon>
        <taxon>Cerambycidae</taxon>
        <taxon>Lepturinae</taxon>
        <taxon>Rhagiini</taxon>
        <taxon>Rhamnusium</taxon>
    </lineage>
</organism>
<evidence type="ECO:0000313" key="4">
    <source>
        <dbReference type="EMBL" id="KAJ8972772.1"/>
    </source>
</evidence>
<accession>A0AAV8ZW75</accession>
<protein>
    <recommendedName>
        <fullName evidence="3">ZAD domain-containing protein</fullName>
    </recommendedName>
</protein>
<feature type="binding site" evidence="1">
    <location>
        <position position="88"/>
    </location>
    <ligand>
        <name>Zn(2+)</name>
        <dbReference type="ChEBI" id="CHEBI:29105"/>
    </ligand>
</feature>
<feature type="binding site" evidence="1">
    <location>
        <position position="48"/>
    </location>
    <ligand>
        <name>Zn(2+)</name>
        <dbReference type="ChEBI" id="CHEBI:29105"/>
    </ligand>
</feature>
<keyword evidence="2" id="KW-1133">Transmembrane helix</keyword>
<dbReference type="PROSITE" id="PS51915">
    <property type="entry name" value="ZAD"/>
    <property type="match status" value="1"/>
</dbReference>
<evidence type="ECO:0000313" key="5">
    <source>
        <dbReference type="Proteomes" id="UP001162156"/>
    </source>
</evidence>
<dbReference type="EMBL" id="JANEYF010000017">
    <property type="protein sequence ID" value="KAJ8972772.1"/>
    <property type="molecule type" value="Genomic_DNA"/>
</dbReference>